<reference evidence="5 7" key="2">
    <citation type="submission" date="2020-12" db="EMBL/GenBank/DDBJ databases">
        <title>FDA dAtabase for Regulatory Grade micrObial Sequences (FDA-ARGOS): Supporting development and validation of Infectious Disease Dx tests.</title>
        <authorList>
            <person name="Sproer C."/>
            <person name="Gronow S."/>
            <person name="Severitt S."/>
            <person name="Schroder I."/>
            <person name="Tallon L."/>
            <person name="Sadzewicz L."/>
            <person name="Zhao X."/>
            <person name="Boylan J."/>
            <person name="Ott S."/>
            <person name="Bowen H."/>
            <person name="Vavikolanu K."/>
            <person name="Mehta A."/>
            <person name="Aluvathingal J."/>
            <person name="Nadendla S."/>
            <person name="Lowell S."/>
            <person name="Myers T."/>
            <person name="Yan Y."/>
            <person name="Sichtig H."/>
        </authorList>
    </citation>
    <scope>NUCLEOTIDE SEQUENCE [LARGE SCALE GENOMIC DNA]</scope>
    <source>
        <strain evidence="5 7">FDAARGOS_986</strain>
    </source>
</reference>
<dbReference type="Gene3D" id="3.30.300.20">
    <property type="match status" value="1"/>
</dbReference>
<evidence type="ECO:0000313" key="8">
    <source>
        <dbReference type="Proteomes" id="UP000679312"/>
    </source>
</evidence>
<organism evidence="6 8">
    <name type="scientific">Aeromonas jandaei</name>
    <dbReference type="NCBI Taxonomy" id="650"/>
    <lineage>
        <taxon>Bacteria</taxon>
        <taxon>Pseudomonadati</taxon>
        <taxon>Pseudomonadota</taxon>
        <taxon>Gammaproteobacteria</taxon>
        <taxon>Aeromonadales</taxon>
        <taxon>Aeromonadaceae</taxon>
        <taxon>Aeromonas</taxon>
    </lineage>
</organism>
<dbReference type="GeneID" id="69550786"/>
<dbReference type="PROSITE" id="PS01319">
    <property type="entry name" value="RBFA"/>
    <property type="match status" value="1"/>
</dbReference>
<evidence type="ECO:0000313" key="6">
    <source>
        <dbReference type="EMBL" id="QWL61864.1"/>
    </source>
</evidence>
<dbReference type="InterPro" id="IPR015946">
    <property type="entry name" value="KH_dom-like_a/b"/>
</dbReference>
<dbReference type="RefSeq" id="WP_041207984.1">
    <property type="nucleotide sequence ID" value="NZ_CAWMFX010000040.1"/>
</dbReference>
<name>A0ABD7ELT9_AERJA</name>
<dbReference type="SUPFAM" id="SSF89919">
    <property type="entry name" value="Ribosome-binding factor A, RbfA"/>
    <property type="match status" value="1"/>
</dbReference>
<evidence type="ECO:0000256" key="4">
    <source>
        <dbReference type="SAM" id="MobiDB-lite"/>
    </source>
</evidence>
<dbReference type="AlphaFoldDB" id="A0ABD7ELT9"/>
<comment type="subcellular location">
    <subcellularLocation>
        <location evidence="3">Cytoplasm</location>
    </subcellularLocation>
</comment>
<evidence type="ECO:0000256" key="2">
    <source>
        <dbReference type="ARBA" id="ARBA00022517"/>
    </source>
</evidence>
<accession>A0ABD7ELT9</accession>
<evidence type="ECO:0000313" key="7">
    <source>
        <dbReference type="Proteomes" id="UP000595481"/>
    </source>
</evidence>
<evidence type="ECO:0000256" key="3">
    <source>
        <dbReference type="HAMAP-Rule" id="MF_00003"/>
    </source>
</evidence>
<dbReference type="GO" id="GO:0030490">
    <property type="term" value="P:maturation of SSU-rRNA"/>
    <property type="evidence" value="ECO:0007669"/>
    <property type="project" value="UniProtKB-UniRule"/>
</dbReference>
<feature type="region of interest" description="Disordered" evidence="4">
    <location>
        <begin position="121"/>
        <end position="145"/>
    </location>
</feature>
<evidence type="ECO:0000313" key="5">
    <source>
        <dbReference type="EMBL" id="QQB21056.1"/>
    </source>
</evidence>
<gene>
    <name evidence="3 6" type="primary">rbfA</name>
    <name evidence="6" type="ORF">HQ399_06220</name>
    <name evidence="5" type="ORF">I6H43_05855</name>
</gene>
<comment type="similarity">
    <text evidence="3">Belongs to the RbfA family.</text>
</comment>
<proteinExistence type="inferred from homology"/>
<dbReference type="GO" id="GO:0005737">
    <property type="term" value="C:cytoplasm"/>
    <property type="evidence" value="ECO:0007669"/>
    <property type="project" value="UniProtKB-SubCell"/>
</dbReference>
<dbReference type="InterPro" id="IPR020053">
    <property type="entry name" value="Ribosome-bd_factorA_CS"/>
</dbReference>
<feature type="compositionally biased region" description="Basic and acidic residues" evidence="4">
    <location>
        <begin position="121"/>
        <end position="130"/>
    </location>
</feature>
<dbReference type="PANTHER" id="PTHR33515">
    <property type="entry name" value="RIBOSOME-BINDING FACTOR A, CHLOROPLASTIC-RELATED"/>
    <property type="match status" value="1"/>
</dbReference>
<feature type="compositionally biased region" description="Acidic residues" evidence="4">
    <location>
        <begin position="131"/>
        <end position="145"/>
    </location>
</feature>
<dbReference type="PANTHER" id="PTHR33515:SF1">
    <property type="entry name" value="RIBOSOME-BINDING FACTOR A, CHLOROPLASTIC-RELATED"/>
    <property type="match status" value="1"/>
</dbReference>
<dbReference type="Pfam" id="PF02033">
    <property type="entry name" value="RBFA"/>
    <property type="match status" value="1"/>
</dbReference>
<dbReference type="EMBL" id="CP053881">
    <property type="protein sequence ID" value="QWL61864.1"/>
    <property type="molecule type" value="Genomic_DNA"/>
</dbReference>
<reference evidence="6 8" key="3">
    <citation type="journal article" date="2021" name="Front. Microbiol.">
        <title>Prevalence and Genetic Analysis of Chromosomal mcr-3/7 in Aeromonas From U.S. Animal-Derived Samples.</title>
        <authorList>
            <person name="Wang Y."/>
            <person name="Hou N."/>
            <person name="Rasooly R."/>
            <person name="Gu Y."/>
            <person name="He X."/>
        </authorList>
    </citation>
    <scope>NUCLEOTIDE SEQUENCE [LARGE SCALE GENOMIC DNA]</scope>
    <source>
        <strain evidence="6 8">4608</strain>
    </source>
</reference>
<dbReference type="Proteomes" id="UP000595481">
    <property type="component" value="Chromosome"/>
</dbReference>
<dbReference type="HAMAP" id="MF_00003">
    <property type="entry name" value="RbfA"/>
    <property type="match status" value="1"/>
</dbReference>
<keyword evidence="7" id="KW-1185">Reference proteome</keyword>
<dbReference type="EMBL" id="CP066092">
    <property type="protein sequence ID" value="QQB21056.1"/>
    <property type="molecule type" value="Genomic_DNA"/>
</dbReference>
<keyword evidence="2 3" id="KW-0690">Ribosome biogenesis</keyword>
<sequence length="145" mass="16611">MAREFSRTRRVGQQIQREIALILQREVKDPRIGMVTVSDVEVSRDLNYAKIYVTFLQLENDAERINEGLKALTEAAGYIRSLLGSAMRLRVVPELRFFYDQTLVEGMRLSNLVTNTIREDKRRMAESGRDEESDVAADDNAEDKG</sequence>
<dbReference type="InterPro" id="IPR000238">
    <property type="entry name" value="RbfA"/>
</dbReference>
<comment type="subunit">
    <text evidence="3">Monomer. Binds 30S ribosomal subunits, but not 50S ribosomal subunits or 70S ribosomes.</text>
</comment>
<dbReference type="InterPro" id="IPR023799">
    <property type="entry name" value="RbfA_dom_sf"/>
</dbReference>
<dbReference type="FunFam" id="3.30.300.20:FF:000007">
    <property type="entry name" value="Ribosome-binding factor A"/>
    <property type="match status" value="1"/>
</dbReference>
<dbReference type="NCBIfam" id="TIGR00082">
    <property type="entry name" value="rbfA"/>
    <property type="match status" value="1"/>
</dbReference>
<evidence type="ECO:0000256" key="1">
    <source>
        <dbReference type="ARBA" id="ARBA00022490"/>
    </source>
</evidence>
<protein>
    <recommendedName>
        <fullName evidence="3">Ribosome-binding factor A</fullName>
    </recommendedName>
</protein>
<reference evidence="6" key="1">
    <citation type="submission" date="2020-05" db="EMBL/GenBank/DDBJ databases">
        <authorList>
            <person name="Liao W."/>
            <person name="He Y."/>
            <person name="Tan R."/>
            <person name="He X."/>
            <person name="Yang Z."/>
        </authorList>
    </citation>
    <scope>NUCLEOTIDE SEQUENCE</scope>
    <source>
        <strain evidence="6">4608</strain>
    </source>
</reference>
<keyword evidence="1 3" id="KW-0963">Cytoplasm</keyword>
<dbReference type="Proteomes" id="UP000679312">
    <property type="component" value="Chromosome"/>
</dbReference>
<comment type="function">
    <text evidence="3">One of several proteins that assist in the late maturation steps of the functional core of the 30S ribosomal subunit. Associates with free 30S ribosomal subunits (but not with 30S subunits that are part of 70S ribosomes or polysomes). Required for efficient processing of 16S rRNA. May interact with the 5'-terminal helix region of 16S rRNA.</text>
</comment>